<gene>
    <name evidence="1" type="ORF">SAMN02745120_0363</name>
</gene>
<dbReference type="EMBL" id="FUYN01000001">
    <property type="protein sequence ID" value="SKB25930.1"/>
    <property type="molecule type" value="Genomic_DNA"/>
</dbReference>
<name>A0A1T4ZT63_9FIRM</name>
<protein>
    <submittedName>
        <fullName evidence="1">Uncharacterized protein</fullName>
    </submittedName>
</protein>
<accession>A0A1T4ZT63</accession>
<evidence type="ECO:0000313" key="2">
    <source>
        <dbReference type="Proteomes" id="UP000243406"/>
    </source>
</evidence>
<evidence type="ECO:0000313" key="1">
    <source>
        <dbReference type="EMBL" id="SKB25930.1"/>
    </source>
</evidence>
<dbReference type="Proteomes" id="UP000243406">
    <property type="component" value="Unassembled WGS sequence"/>
</dbReference>
<proteinExistence type="predicted"/>
<dbReference type="AlphaFoldDB" id="A0A1T4ZT63"/>
<organism evidence="1 2">
    <name type="scientific">Acetoanaerobium noterae</name>
    <dbReference type="NCBI Taxonomy" id="745369"/>
    <lineage>
        <taxon>Bacteria</taxon>
        <taxon>Bacillati</taxon>
        <taxon>Bacillota</taxon>
        <taxon>Clostridia</taxon>
        <taxon>Peptostreptococcales</taxon>
        <taxon>Filifactoraceae</taxon>
        <taxon>Acetoanaerobium</taxon>
    </lineage>
</organism>
<reference evidence="2" key="1">
    <citation type="submission" date="2017-02" db="EMBL/GenBank/DDBJ databases">
        <authorList>
            <person name="Varghese N."/>
            <person name="Submissions S."/>
        </authorList>
    </citation>
    <scope>NUCLEOTIDE SEQUENCE [LARGE SCALE GENOMIC DNA]</scope>
    <source>
        <strain evidence="2">ATCC 35199</strain>
    </source>
</reference>
<sequence>MDGFVRLKKVDSGVFIIKTNKVLKYKNISGVWAMFGKFNSCEEYICLEVGQSNNIYEELQYDIDCLLQDYSNIDLRKRYTARRLFKEFNTSFDVCVCDKNRTNAKYRVIATTFVDIKIFLIAHDNDKINREKIELEFAVDNKAMFWNAWGKQRRMAKEYYKSTHTFG</sequence>
<keyword evidence="2" id="KW-1185">Reference proteome</keyword>